<dbReference type="EMBL" id="MCGN01000001">
    <property type="protein sequence ID" value="ORZ03560.1"/>
    <property type="molecule type" value="Genomic_DNA"/>
</dbReference>
<gene>
    <name evidence="2" type="ORF">BCR43DRAFT_55086</name>
</gene>
<organism evidence="2 3">
    <name type="scientific">Syncephalastrum racemosum</name>
    <name type="common">Filamentous fungus</name>
    <dbReference type="NCBI Taxonomy" id="13706"/>
    <lineage>
        <taxon>Eukaryota</taxon>
        <taxon>Fungi</taxon>
        <taxon>Fungi incertae sedis</taxon>
        <taxon>Mucoromycota</taxon>
        <taxon>Mucoromycotina</taxon>
        <taxon>Mucoromycetes</taxon>
        <taxon>Mucorales</taxon>
        <taxon>Syncephalastraceae</taxon>
        <taxon>Syncephalastrum</taxon>
    </lineage>
</organism>
<dbReference type="AlphaFoldDB" id="A0A1X2HVE4"/>
<dbReference type="InParanoid" id="A0A1X2HVE4"/>
<accession>A0A1X2HVE4</accession>
<evidence type="ECO:0000313" key="3">
    <source>
        <dbReference type="Proteomes" id="UP000242180"/>
    </source>
</evidence>
<sequence length="74" mass="8396">MHRQLPKRHSSPLPTRSHSDPLSPRERNSASSHFREIEQIAALTPAKSHLPSQTKVEPFTSPLTEINLKHHTES</sequence>
<protein>
    <submittedName>
        <fullName evidence="2">Uncharacterized protein</fullName>
    </submittedName>
</protein>
<feature type="compositionally biased region" description="Basic and acidic residues" evidence="1">
    <location>
        <begin position="17"/>
        <end position="38"/>
    </location>
</feature>
<dbReference type="Proteomes" id="UP000242180">
    <property type="component" value="Unassembled WGS sequence"/>
</dbReference>
<keyword evidence="3" id="KW-1185">Reference proteome</keyword>
<comment type="caution">
    <text evidence="2">The sequence shown here is derived from an EMBL/GenBank/DDBJ whole genome shotgun (WGS) entry which is preliminary data.</text>
</comment>
<feature type="region of interest" description="Disordered" evidence="1">
    <location>
        <begin position="1"/>
        <end position="74"/>
    </location>
</feature>
<proteinExistence type="predicted"/>
<evidence type="ECO:0000256" key="1">
    <source>
        <dbReference type="SAM" id="MobiDB-lite"/>
    </source>
</evidence>
<evidence type="ECO:0000313" key="2">
    <source>
        <dbReference type="EMBL" id="ORZ03560.1"/>
    </source>
</evidence>
<reference evidence="2 3" key="1">
    <citation type="submission" date="2016-07" db="EMBL/GenBank/DDBJ databases">
        <title>Pervasive Adenine N6-methylation of Active Genes in Fungi.</title>
        <authorList>
            <consortium name="DOE Joint Genome Institute"/>
            <person name="Mondo S.J."/>
            <person name="Dannebaum R.O."/>
            <person name="Kuo R.C."/>
            <person name="Labutti K."/>
            <person name="Haridas S."/>
            <person name="Kuo A."/>
            <person name="Salamov A."/>
            <person name="Ahrendt S.R."/>
            <person name="Lipzen A."/>
            <person name="Sullivan W."/>
            <person name="Andreopoulos W.B."/>
            <person name="Clum A."/>
            <person name="Lindquist E."/>
            <person name="Daum C."/>
            <person name="Ramamoorthy G.K."/>
            <person name="Gryganskyi A."/>
            <person name="Culley D."/>
            <person name="Magnuson J.K."/>
            <person name="James T.Y."/>
            <person name="O'Malley M.A."/>
            <person name="Stajich J.E."/>
            <person name="Spatafora J.W."/>
            <person name="Visel A."/>
            <person name="Grigoriev I.V."/>
        </authorList>
    </citation>
    <scope>NUCLEOTIDE SEQUENCE [LARGE SCALE GENOMIC DNA]</scope>
    <source>
        <strain evidence="2 3">NRRL 2496</strain>
    </source>
</reference>
<name>A0A1X2HVE4_SYNRA</name>
<feature type="compositionally biased region" description="Basic residues" evidence="1">
    <location>
        <begin position="1"/>
        <end position="10"/>
    </location>
</feature>